<gene>
    <name evidence="7" type="ORF">ABMA28_009210</name>
</gene>
<dbReference type="PANTHER" id="PTHR11610:SF173">
    <property type="entry name" value="LIPASE DOMAIN-CONTAINING PROTEIN-RELATED"/>
    <property type="match status" value="1"/>
</dbReference>
<feature type="domain" description="Lipase" evidence="6">
    <location>
        <begin position="97"/>
        <end position="335"/>
    </location>
</feature>
<proteinExistence type="inferred from homology"/>
<evidence type="ECO:0000313" key="7">
    <source>
        <dbReference type="EMBL" id="KAL0811780.1"/>
    </source>
</evidence>
<evidence type="ECO:0000259" key="6">
    <source>
        <dbReference type="Pfam" id="PF00151"/>
    </source>
</evidence>
<evidence type="ECO:0000256" key="2">
    <source>
        <dbReference type="ARBA" id="ARBA00010701"/>
    </source>
</evidence>
<evidence type="ECO:0000313" key="8">
    <source>
        <dbReference type="Proteomes" id="UP001549921"/>
    </source>
</evidence>
<protein>
    <recommendedName>
        <fullName evidence="6">Lipase domain-containing protein</fullName>
    </recommendedName>
</protein>
<keyword evidence="3" id="KW-0964">Secreted</keyword>
<evidence type="ECO:0000256" key="4">
    <source>
        <dbReference type="RuleBase" id="RU004262"/>
    </source>
</evidence>
<dbReference type="SUPFAM" id="SSF53474">
    <property type="entry name" value="alpha/beta-Hydrolases"/>
    <property type="match status" value="1"/>
</dbReference>
<feature type="chain" id="PRO_5044831891" description="Lipase domain-containing protein" evidence="5">
    <location>
        <begin position="26"/>
        <end position="369"/>
    </location>
</feature>
<dbReference type="InterPro" id="IPR000734">
    <property type="entry name" value="TAG_lipase"/>
</dbReference>
<feature type="signal peptide" evidence="5">
    <location>
        <begin position="1"/>
        <end position="25"/>
    </location>
</feature>
<dbReference type="AlphaFoldDB" id="A0ABD0SCK0"/>
<dbReference type="Gene3D" id="3.40.50.1820">
    <property type="entry name" value="alpha/beta hydrolase"/>
    <property type="match status" value="1"/>
</dbReference>
<keyword evidence="5" id="KW-0732">Signal</keyword>
<dbReference type="InterPro" id="IPR029058">
    <property type="entry name" value="AB_hydrolase_fold"/>
</dbReference>
<evidence type="ECO:0000256" key="3">
    <source>
        <dbReference type="ARBA" id="ARBA00022525"/>
    </source>
</evidence>
<name>A0ABD0SCK0_LOXSC</name>
<comment type="similarity">
    <text evidence="2 4">Belongs to the AB hydrolase superfamily. Lipase family.</text>
</comment>
<comment type="caution">
    <text evidence="7">The sequence shown here is derived from an EMBL/GenBank/DDBJ whole genome shotgun (WGS) entry which is preliminary data.</text>
</comment>
<dbReference type="Pfam" id="PF00151">
    <property type="entry name" value="Lipase"/>
    <property type="match status" value="1"/>
</dbReference>
<dbReference type="InterPro" id="IPR013818">
    <property type="entry name" value="Lipase"/>
</dbReference>
<reference evidence="7 8" key="1">
    <citation type="submission" date="2024-06" db="EMBL/GenBank/DDBJ databases">
        <title>A chromosome-level genome assembly of beet webworm, Loxostege sticticalis.</title>
        <authorList>
            <person name="Zhang Y."/>
        </authorList>
    </citation>
    <scope>NUCLEOTIDE SEQUENCE [LARGE SCALE GENOMIC DNA]</scope>
    <source>
        <strain evidence="7">AQ028</strain>
        <tissue evidence="7">Male pupae</tissue>
    </source>
</reference>
<organism evidence="7 8">
    <name type="scientific">Loxostege sticticalis</name>
    <name type="common">Beet webworm moth</name>
    <dbReference type="NCBI Taxonomy" id="481309"/>
    <lineage>
        <taxon>Eukaryota</taxon>
        <taxon>Metazoa</taxon>
        <taxon>Ecdysozoa</taxon>
        <taxon>Arthropoda</taxon>
        <taxon>Hexapoda</taxon>
        <taxon>Insecta</taxon>
        <taxon>Pterygota</taxon>
        <taxon>Neoptera</taxon>
        <taxon>Endopterygota</taxon>
        <taxon>Lepidoptera</taxon>
        <taxon>Glossata</taxon>
        <taxon>Ditrysia</taxon>
        <taxon>Pyraloidea</taxon>
        <taxon>Crambidae</taxon>
        <taxon>Pyraustinae</taxon>
        <taxon>Loxostege</taxon>
    </lineage>
</organism>
<dbReference type="EMBL" id="JBEDNZ010000023">
    <property type="protein sequence ID" value="KAL0811780.1"/>
    <property type="molecule type" value="Genomic_DNA"/>
</dbReference>
<dbReference type="GO" id="GO:0005576">
    <property type="term" value="C:extracellular region"/>
    <property type="evidence" value="ECO:0007669"/>
    <property type="project" value="UniProtKB-SubCell"/>
</dbReference>
<evidence type="ECO:0000256" key="5">
    <source>
        <dbReference type="SAM" id="SignalP"/>
    </source>
</evidence>
<accession>A0ABD0SCK0</accession>
<sequence>MDRNKPNKAVLFLATVCVAMTTVEAGTYTPNPDVGISAGLISDCPGVTKNATISNGSMHMLQVVHHMLNDKNEVVRRAMPVTVAHKMLAKSKRMDLRNKKTVFYVVGFVDSSWFLHSQAVGTAYAKRGYNVFESETIAFLTQIYPKSVRLAREIGKRIGEFLVKLTDQGLTADNLELAGLSIGAHIAGYAAKHFYAATGKRPSRLTGLDPAGPCFRNLPSEYRISASDAERVDILHTNIDGFGMAERLGHIDFYANGGEYQPNDIPYIPCLVICSHFRSVLYWWQALEHPKKFIGLKCDSIQDARLSNCFNSTDTNYFGLNTDFGKPGIYYLPTNNVFPYYKGKEGLKEENEIYTSIIRSINSEDNFVL</sequence>
<dbReference type="PANTHER" id="PTHR11610">
    <property type="entry name" value="LIPASE"/>
    <property type="match status" value="1"/>
</dbReference>
<comment type="subcellular location">
    <subcellularLocation>
        <location evidence="1">Secreted</location>
    </subcellularLocation>
</comment>
<dbReference type="Proteomes" id="UP001549921">
    <property type="component" value="Unassembled WGS sequence"/>
</dbReference>
<evidence type="ECO:0000256" key="1">
    <source>
        <dbReference type="ARBA" id="ARBA00004613"/>
    </source>
</evidence>